<protein>
    <submittedName>
        <fullName evidence="3">DUF1648 domain-containing protein</fullName>
    </submittedName>
</protein>
<accession>A0ABU3BTR7</accession>
<comment type="caution">
    <text evidence="3">The sequence shown here is derived from an EMBL/GenBank/DDBJ whole genome shotgun (WGS) entry which is preliminary data.</text>
</comment>
<evidence type="ECO:0000313" key="4">
    <source>
        <dbReference type="Proteomes" id="UP001267426"/>
    </source>
</evidence>
<gene>
    <name evidence="3" type="ORF">RM540_12790</name>
</gene>
<dbReference type="Pfam" id="PF07853">
    <property type="entry name" value="DUF1648"/>
    <property type="match status" value="1"/>
</dbReference>
<dbReference type="EMBL" id="JAVRHT010000033">
    <property type="protein sequence ID" value="MDT0632630.1"/>
    <property type="molecule type" value="Genomic_DNA"/>
</dbReference>
<sequence length="175" mass="18174">MSFRLVMWALAVGLAVWAGWLWPDVPARVPTHFGLDGQPDAWAGRSVGSWFGLPAIALALAAFLDALVVWTHRHPALAGLNLPQKDAILALPPDRRAPVLAWSAAALYAVGAACMVSFALIQAGTWAAAHGGSGAEWVAAGGAVAVVAPLVALAWGLRGVSVELRRQQAAAPPRP</sequence>
<name>A0ABU3BTR7_9BACT</name>
<dbReference type="RefSeq" id="WP_311664699.1">
    <property type="nucleotide sequence ID" value="NZ_JAVRHT010000033.1"/>
</dbReference>
<feature type="domain" description="DUF1648" evidence="2">
    <location>
        <begin position="10"/>
        <end position="57"/>
    </location>
</feature>
<reference evidence="3 4" key="1">
    <citation type="submission" date="2023-09" db="EMBL/GenBank/DDBJ databases">
        <authorList>
            <person name="Rey-Velasco X."/>
        </authorList>
    </citation>
    <scope>NUCLEOTIDE SEQUENCE [LARGE SCALE GENOMIC DNA]</scope>
    <source>
        <strain evidence="3 4">F394</strain>
    </source>
</reference>
<feature type="transmembrane region" description="Helical" evidence="1">
    <location>
        <begin position="47"/>
        <end position="70"/>
    </location>
</feature>
<evidence type="ECO:0000256" key="1">
    <source>
        <dbReference type="SAM" id="Phobius"/>
    </source>
</evidence>
<organism evidence="3 4">
    <name type="scientific">Rubrivirga litoralis</name>
    <dbReference type="NCBI Taxonomy" id="3075598"/>
    <lineage>
        <taxon>Bacteria</taxon>
        <taxon>Pseudomonadati</taxon>
        <taxon>Rhodothermota</taxon>
        <taxon>Rhodothermia</taxon>
        <taxon>Rhodothermales</taxon>
        <taxon>Rubricoccaceae</taxon>
        <taxon>Rubrivirga</taxon>
    </lineage>
</organism>
<keyword evidence="1" id="KW-0472">Membrane</keyword>
<feature type="transmembrane region" description="Helical" evidence="1">
    <location>
        <begin position="99"/>
        <end position="125"/>
    </location>
</feature>
<dbReference type="InterPro" id="IPR012867">
    <property type="entry name" value="DUF1648"/>
</dbReference>
<evidence type="ECO:0000313" key="3">
    <source>
        <dbReference type="EMBL" id="MDT0632630.1"/>
    </source>
</evidence>
<feature type="transmembrane region" description="Helical" evidence="1">
    <location>
        <begin position="137"/>
        <end position="157"/>
    </location>
</feature>
<dbReference type="Proteomes" id="UP001267426">
    <property type="component" value="Unassembled WGS sequence"/>
</dbReference>
<keyword evidence="4" id="KW-1185">Reference proteome</keyword>
<keyword evidence="1" id="KW-1133">Transmembrane helix</keyword>
<keyword evidence="1" id="KW-0812">Transmembrane</keyword>
<evidence type="ECO:0000259" key="2">
    <source>
        <dbReference type="Pfam" id="PF07853"/>
    </source>
</evidence>
<proteinExistence type="predicted"/>